<protein>
    <recommendedName>
        <fullName evidence="10">PBP domain-containing protein</fullName>
    </recommendedName>
</protein>
<dbReference type="GO" id="GO:0006817">
    <property type="term" value="P:phosphate ion transport"/>
    <property type="evidence" value="ECO:0007669"/>
    <property type="project" value="UniProtKB-KW"/>
</dbReference>
<evidence type="ECO:0000259" key="10">
    <source>
        <dbReference type="Pfam" id="PF12849"/>
    </source>
</evidence>
<comment type="caution">
    <text evidence="11">The sequence shown here is derived from an EMBL/GenBank/DDBJ whole genome shotgun (WGS) entry which is preliminary data.</text>
</comment>
<evidence type="ECO:0000313" key="11">
    <source>
        <dbReference type="EMBL" id="OUM20562.1"/>
    </source>
</evidence>
<evidence type="ECO:0000256" key="5">
    <source>
        <dbReference type="ARBA" id="ARBA00022592"/>
    </source>
</evidence>
<evidence type="ECO:0000256" key="3">
    <source>
        <dbReference type="ARBA" id="ARBA00008725"/>
    </source>
</evidence>
<evidence type="ECO:0000256" key="2">
    <source>
        <dbReference type="ARBA" id="ARBA00004193"/>
    </source>
</evidence>
<keyword evidence="5" id="KW-0813">Transport</keyword>
<dbReference type="PANTHER" id="PTHR30570:SF1">
    <property type="entry name" value="PHOSPHATE-BINDING PROTEIN PSTS"/>
    <property type="match status" value="1"/>
</dbReference>
<comment type="subunit">
    <text evidence="4">The complex is composed of two ATP-binding proteins (PstB), two transmembrane proteins (PstC and PstA) and a solute-binding protein (PstS).</text>
</comment>
<dbReference type="EMBL" id="NHOC01000005">
    <property type="protein sequence ID" value="OUM20562.1"/>
    <property type="molecule type" value="Genomic_DNA"/>
</dbReference>
<evidence type="ECO:0000256" key="8">
    <source>
        <dbReference type="ARBA" id="ARBA00023288"/>
    </source>
</evidence>
<evidence type="ECO:0000256" key="7">
    <source>
        <dbReference type="ARBA" id="ARBA00023139"/>
    </source>
</evidence>
<dbReference type="Proteomes" id="UP000194903">
    <property type="component" value="Unassembled WGS sequence"/>
</dbReference>
<keyword evidence="6 9" id="KW-0732">Signal</keyword>
<dbReference type="Gene3D" id="3.40.190.10">
    <property type="entry name" value="Periplasmic binding protein-like II"/>
    <property type="match status" value="4"/>
</dbReference>
<feature type="domain" description="PBP" evidence="10">
    <location>
        <begin position="177"/>
        <end position="289"/>
    </location>
</feature>
<evidence type="ECO:0000313" key="12">
    <source>
        <dbReference type="Proteomes" id="UP000194903"/>
    </source>
</evidence>
<reference evidence="11 12" key="1">
    <citation type="submission" date="2017-05" db="EMBL/GenBank/DDBJ databases">
        <title>Butyricicoccus porcorum sp. nov. a butyrate-producing bacterium from the swine intestinal tract.</title>
        <authorList>
            <person name="Trachsel J."/>
            <person name="Humphrey S."/>
            <person name="Allen H.K."/>
        </authorList>
    </citation>
    <scope>NUCLEOTIDE SEQUENCE [LARGE SCALE GENOMIC DNA]</scope>
    <source>
        <strain evidence="11">BB10</strain>
    </source>
</reference>
<dbReference type="RefSeq" id="WP_242969821.1">
    <property type="nucleotide sequence ID" value="NZ_NHOC01000005.1"/>
</dbReference>
<dbReference type="PANTHER" id="PTHR30570">
    <property type="entry name" value="PERIPLASMIC PHOSPHATE BINDING COMPONENT OF PHOSPHATE ABC TRANSPORTER"/>
    <property type="match status" value="1"/>
</dbReference>
<dbReference type="PROSITE" id="PS51257">
    <property type="entry name" value="PROKAR_LIPOPROTEIN"/>
    <property type="match status" value="1"/>
</dbReference>
<dbReference type="AlphaFoldDB" id="A0A252F4A3"/>
<feature type="signal peptide" evidence="9">
    <location>
        <begin position="1"/>
        <end position="29"/>
    </location>
</feature>
<comment type="similarity">
    <text evidence="3">Belongs to the PstS family.</text>
</comment>
<evidence type="ECO:0000256" key="1">
    <source>
        <dbReference type="ARBA" id="ARBA00002841"/>
    </source>
</evidence>
<name>A0A252F4A3_9FIRM</name>
<keyword evidence="7" id="KW-0564">Palmitate</keyword>
<keyword evidence="5" id="KW-0592">Phosphate transport</keyword>
<dbReference type="Pfam" id="PF12849">
    <property type="entry name" value="PBP_like_2"/>
    <property type="match status" value="2"/>
</dbReference>
<dbReference type="SUPFAM" id="SSF53850">
    <property type="entry name" value="Periplasmic binding protein-like II"/>
    <property type="match status" value="2"/>
</dbReference>
<sequence length="292" mass="31384">MKRRSRWAAALAVCTVLGLAGCGSGTAQNSEPVEGLDQLGDIRVIAREDGSGTRAAFAQLVDFEGDAADAQQSDQTRKDAPIAQDTEEVIQAVEDDAAAIGYISRGSMSGASKVKALTVNGTSVDAKSYPLRRSFYLTYCGGLNELEEDFLTYIRSAGQDIVGKSYTQVAKTNTFLSNQAEGTISIAGSTSVAPLMRELAEAYEQINPHADITITETDSTDGLTQAMSGQCDLGMSSRDLKDYEQELLDYQVIAQDEIAVIVNAENPLQDIGLDTLRQIYTGKINVWNELNS</sequence>
<comment type="function">
    <text evidence="1">Part of the ABC transporter complex PstSACB involved in phosphate import.</text>
</comment>
<evidence type="ECO:0000256" key="6">
    <source>
        <dbReference type="ARBA" id="ARBA00022729"/>
    </source>
</evidence>
<keyword evidence="8" id="KW-0449">Lipoprotein</keyword>
<proteinExistence type="inferred from homology"/>
<accession>A0A252F4A3</accession>
<comment type="subcellular location">
    <subcellularLocation>
        <location evidence="2">Cell membrane</location>
        <topology evidence="2">Lipid-anchor</topology>
    </subcellularLocation>
</comment>
<feature type="domain" description="PBP" evidence="10">
    <location>
        <begin position="40"/>
        <end position="156"/>
    </location>
</feature>
<evidence type="ECO:0000256" key="9">
    <source>
        <dbReference type="SAM" id="SignalP"/>
    </source>
</evidence>
<dbReference type="InterPro" id="IPR050811">
    <property type="entry name" value="Phosphate_ABC_transporter"/>
</dbReference>
<dbReference type="InterPro" id="IPR024370">
    <property type="entry name" value="PBP_domain"/>
</dbReference>
<feature type="chain" id="PRO_5012422718" description="PBP domain-containing protein" evidence="9">
    <location>
        <begin position="30"/>
        <end position="292"/>
    </location>
</feature>
<evidence type="ECO:0000256" key="4">
    <source>
        <dbReference type="ARBA" id="ARBA00011529"/>
    </source>
</evidence>
<gene>
    <name evidence="11" type="ORF">CBW42_06955</name>
</gene>
<dbReference type="GO" id="GO:0005886">
    <property type="term" value="C:plasma membrane"/>
    <property type="evidence" value="ECO:0007669"/>
    <property type="project" value="UniProtKB-SubCell"/>
</dbReference>
<keyword evidence="12" id="KW-1185">Reference proteome</keyword>
<organism evidence="11 12">
    <name type="scientific">Butyricicoccus porcorum</name>
    <dbReference type="NCBI Taxonomy" id="1945634"/>
    <lineage>
        <taxon>Bacteria</taxon>
        <taxon>Bacillati</taxon>
        <taxon>Bacillota</taxon>
        <taxon>Clostridia</taxon>
        <taxon>Eubacteriales</taxon>
        <taxon>Butyricicoccaceae</taxon>
        <taxon>Butyricicoccus</taxon>
    </lineage>
</organism>